<keyword evidence="3" id="KW-1185">Reference proteome</keyword>
<organism evidence="2 3">
    <name type="scientific">Muricoccus pecuniae</name>
    <dbReference type="NCBI Taxonomy" id="693023"/>
    <lineage>
        <taxon>Bacteria</taxon>
        <taxon>Pseudomonadati</taxon>
        <taxon>Pseudomonadota</taxon>
        <taxon>Alphaproteobacteria</taxon>
        <taxon>Acetobacterales</taxon>
        <taxon>Roseomonadaceae</taxon>
        <taxon>Muricoccus</taxon>
    </lineage>
</organism>
<gene>
    <name evidence="2" type="ORF">FHS87_000895</name>
</gene>
<dbReference type="InterPro" id="IPR029063">
    <property type="entry name" value="SAM-dependent_MTases_sf"/>
</dbReference>
<name>A0A840XYA5_9PROT</name>
<comment type="caution">
    <text evidence="2">The sequence shown here is derived from an EMBL/GenBank/DDBJ whole genome shotgun (WGS) entry which is preliminary data.</text>
</comment>
<keyword evidence="2" id="KW-0489">Methyltransferase</keyword>
<dbReference type="GO" id="GO:0008757">
    <property type="term" value="F:S-adenosylmethionine-dependent methyltransferase activity"/>
    <property type="evidence" value="ECO:0007669"/>
    <property type="project" value="InterPro"/>
</dbReference>
<accession>A0A840XYA5</accession>
<dbReference type="GO" id="GO:0032259">
    <property type="term" value="P:methylation"/>
    <property type="evidence" value="ECO:0007669"/>
    <property type="project" value="UniProtKB-KW"/>
</dbReference>
<dbReference type="EMBL" id="JACIJD010000003">
    <property type="protein sequence ID" value="MBB5692876.1"/>
    <property type="molecule type" value="Genomic_DNA"/>
</dbReference>
<dbReference type="PANTHER" id="PTHR43036:SF2">
    <property type="entry name" value="OS04G0481300 PROTEIN"/>
    <property type="match status" value="1"/>
</dbReference>
<dbReference type="Pfam" id="PF08241">
    <property type="entry name" value="Methyltransf_11"/>
    <property type="match status" value="1"/>
</dbReference>
<evidence type="ECO:0000313" key="3">
    <source>
        <dbReference type="Proteomes" id="UP000580654"/>
    </source>
</evidence>
<dbReference type="AlphaFoldDB" id="A0A840XYA5"/>
<evidence type="ECO:0000313" key="2">
    <source>
        <dbReference type="EMBL" id="MBB5692876.1"/>
    </source>
</evidence>
<protein>
    <submittedName>
        <fullName evidence="2">SAM-dependent methyltransferase</fullName>
    </submittedName>
</protein>
<dbReference type="RefSeq" id="WP_184514316.1">
    <property type="nucleotide sequence ID" value="NZ_JACIJD010000003.1"/>
</dbReference>
<sequence length="209" mass="22507">MTGLPELPAEAFRKADPSPDTLFYREPRFVTHIDDAAVAAVTALYREILPPGGVVLDLMGSWVSHLPPEVAYGEVIGHGMNAEELAANPRLGRWFVQDLNAAPALPLETDSLDAAAICVSIQYLQDPVPVLREVARALRPGAPLVITFSNRCFPTKAVAIWQALGEGDHARLVALYLERAGFGAVEARTLLDGRRSDPLRAVIGRAPPG</sequence>
<feature type="domain" description="Methyltransferase type 11" evidence="1">
    <location>
        <begin position="93"/>
        <end position="146"/>
    </location>
</feature>
<dbReference type="SUPFAM" id="SSF53335">
    <property type="entry name" value="S-adenosyl-L-methionine-dependent methyltransferases"/>
    <property type="match status" value="1"/>
</dbReference>
<dbReference type="InterPro" id="IPR013216">
    <property type="entry name" value="Methyltransf_11"/>
</dbReference>
<dbReference type="PANTHER" id="PTHR43036">
    <property type="entry name" value="OSJNBB0011N17.9 PROTEIN"/>
    <property type="match status" value="1"/>
</dbReference>
<proteinExistence type="predicted"/>
<reference evidence="2 3" key="1">
    <citation type="submission" date="2020-08" db="EMBL/GenBank/DDBJ databases">
        <title>Genomic Encyclopedia of Type Strains, Phase IV (KMG-IV): sequencing the most valuable type-strain genomes for metagenomic binning, comparative biology and taxonomic classification.</title>
        <authorList>
            <person name="Goeker M."/>
        </authorList>
    </citation>
    <scope>NUCLEOTIDE SEQUENCE [LARGE SCALE GENOMIC DNA]</scope>
    <source>
        <strain evidence="2 3">DSM 25622</strain>
    </source>
</reference>
<keyword evidence="2" id="KW-0808">Transferase</keyword>
<evidence type="ECO:0000259" key="1">
    <source>
        <dbReference type="Pfam" id="PF08241"/>
    </source>
</evidence>
<dbReference type="Proteomes" id="UP000580654">
    <property type="component" value="Unassembled WGS sequence"/>
</dbReference>
<dbReference type="Gene3D" id="3.40.50.150">
    <property type="entry name" value="Vaccinia Virus protein VP39"/>
    <property type="match status" value="1"/>
</dbReference>